<dbReference type="InterPro" id="IPR009003">
    <property type="entry name" value="Peptidase_S1_PA"/>
</dbReference>
<feature type="domain" description="Peptidase S1" evidence="1">
    <location>
        <begin position="5"/>
        <end position="243"/>
    </location>
</feature>
<keyword evidence="2" id="KW-0645">Protease</keyword>
<dbReference type="PANTHER" id="PTHR24260:SF147">
    <property type="entry name" value="EG:BACR7A4.3 PROTEIN-RELATED"/>
    <property type="match status" value="1"/>
</dbReference>
<dbReference type="InterPro" id="IPR001254">
    <property type="entry name" value="Trypsin_dom"/>
</dbReference>
<dbReference type="PANTHER" id="PTHR24260">
    <property type="match status" value="1"/>
</dbReference>
<dbReference type="SMART" id="SM00020">
    <property type="entry name" value="Tryp_SPc"/>
    <property type="match status" value="1"/>
</dbReference>
<dbReference type="EMBL" id="GAMC01001387">
    <property type="protein sequence ID" value="JAC05169.1"/>
    <property type="molecule type" value="mRNA"/>
</dbReference>
<organism evidence="2">
    <name type="scientific">Ceratitis capitata</name>
    <name type="common">Mediterranean fruit fly</name>
    <name type="synonym">Tephritis capitata</name>
    <dbReference type="NCBI Taxonomy" id="7213"/>
    <lineage>
        <taxon>Eukaryota</taxon>
        <taxon>Metazoa</taxon>
        <taxon>Ecdysozoa</taxon>
        <taxon>Arthropoda</taxon>
        <taxon>Hexapoda</taxon>
        <taxon>Insecta</taxon>
        <taxon>Pterygota</taxon>
        <taxon>Neoptera</taxon>
        <taxon>Endopterygota</taxon>
        <taxon>Diptera</taxon>
        <taxon>Brachycera</taxon>
        <taxon>Muscomorpha</taxon>
        <taxon>Tephritoidea</taxon>
        <taxon>Tephritidae</taxon>
        <taxon>Ceratitis</taxon>
        <taxon>Ceratitis</taxon>
    </lineage>
</organism>
<keyword evidence="2" id="KW-0378">Hydrolase</keyword>
<dbReference type="SUPFAM" id="SSF50494">
    <property type="entry name" value="Trypsin-like serine proteases"/>
    <property type="match status" value="1"/>
</dbReference>
<protein>
    <submittedName>
        <fullName evidence="2">Serine protease persephone</fullName>
    </submittedName>
</protein>
<evidence type="ECO:0000259" key="1">
    <source>
        <dbReference type="PROSITE" id="PS50240"/>
    </source>
</evidence>
<gene>
    <name evidence="2" type="primary">PSH</name>
</gene>
<sequence>RNLSLRGGAKIKYPHMALIVNDSGKITCGGVLIDKRFVLTAGYCASNHYLSAVKVILGVIDTNDTQHWSLREEVLIKSTYFHPKYRSFAPYDNIGLIELTRDVSYSANVFPACLNTEPSNFTRDTELILAAWKSSLTEGSKKRLQLLSTTVKLIPNTECNEFYASVPRLKNGIDGSLICASPPVEDLCHRRPVGALQVASDAYNKIFRVVGIDAFGPTVCGTTIPDTFINLTEYLDFIESVVWPST</sequence>
<dbReference type="OrthoDB" id="6380398at2759"/>
<evidence type="ECO:0000313" key="2">
    <source>
        <dbReference type="EMBL" id="JAC05169.1"/>
    </source>
</evidence>
<dbReference type="GO" id="GO:0006508">
    <property type="term" value="P:proteolysis"/>
    <property type="evidence" value="ECO:0007669"/>
    <property type="project" value="UniProtKB-KW"/>
</dbReference>
<accession>W8C613</accession>
<dbReference type="InterPro" id="IPR043504">
    <property type="entry name" value="Peptidase_S1_PA_chymotrypsin"/>
</dbReference>
<reference evidence="2" key="1">
    <citation type="submission" date="2013-07" db="EMBL/GenBank/DDBJ databases">
        <authorList>
            <person name="Geib S."/>
        </authorList>
    </citation>
    <scope>NUCLEOTIDE SEQUENCE</scope>
</reference>
<dbReference type="Gene3D" id="2.40.10.10">
    <property type="entry name" value="Trypsin-like serine proteases"/>
    <property type="match status" value="1"/>
</dbReference>
<name>W8C613_CERCA</name>
<dbReference type="AlphaFoldDB" id="W8C613"/>
<dbReference type="InterPro" id="IPR051333">
    <property type="entry name" value="CLIP_Serine_Protease"/>
</dbReference>
<dbReference type="Pfam" id="PF00089">
    <property type="entry name" value="Trypsin"/>
    <property type="match status" value="1"/>
</dbReference>
<dbReference type="GO" id="GO:0004252">
    <property type="term" value="F:serine-type endopeptidase activity"/>
    <property type="evidence" value="ECO:0007669"/>
    <property type="project" value="InterPro"/>
</dbReference>
<proteinExistence type="evidence at transcript level"/>
<dbReference type="CDD" id="cd00190">
    <property type="entry name" value="Tryp_SPc"/>
    <property type="match status" value="1"/>
</dbReference>
<feature type="non-terminal residue" evidence="2">
    <location>
        <position position="1"/>
    </location>
</feature>
<dbReference type="PROSITE" id="PS50240">
    <property type="entry name" value="TRYPSIN_DOM"/>
    <property type="match status" value="1"/>
</dbReference>
<reference evidence="2" key="2">
    <citation type="journal article" date="2014" name="BMC Genomics">
        <title>A genomic perspective to assessing quality of mass-reared SIT flies used in Mediterranean fruit fly (Ceratitis capitata) eradication in California.</title>
        <authorList>
            <person name="Calla B."/>
            <person name="Hall B."/>
            <person name="Hou S."/>
            <person name="Geib S.M."/>
        </authorList>
    </citation>
    <scope>NUCLEOTIDE SEQUENCE</scope>
</reference>